<dbReference type="OrthoDB" id="3860121at2759"/>
<evidence type="ECO:0000313" key="1">
    <source>
        <dbReference type="EMBL" id="KAF2176914.1"/>
    </source>
</evidence>
<protein>
    <recommendedName>
        <fullName evidence="3">JmjC domain-containing protein</fullName>
    </recommendedName>
</protein>
<evidence type="ECO:0000313" key="2">
    <source>
        <dbReference type="Proteomes" id="UP000800200"/>
    </source>
</evidence>
<evidence type="ECO:0008006" key="3">
    <source>
        <dbReference type="Google" id="ProtNLM"/>
    </source>
</evidence>
<accession>A0A6A6DBI2</accession>
<gene>
    <name evidence="1" type="ORF">K469DRAFT_678009</name>
</gene>
<dbReference type="AlphaFoldDB" id="A0A6A6DBI2"/>
<keyword evidence="2" id="KW-1185">Reference proteome</keyword>
<proteinExistence type="predicted"/>
<name>A0A6A6DBI2_9PEZI</name>
<dbReference type="Proteomes" id="UP000800200">
    <property type="component" value="Unassembled WGS sequence"/>
</dbReference>
<sequence length="192" mass="21758">MLLAQGGAITLPHEDAFGDDTYLVNYAGDVGFGWISRPTSEERKRFSHNLSVPLEKARFSVLRCGEAVFVRGGTIHFIFRLPFSNNTLMFGGHILRWSGLENSLEVALRHFENPDTTNEDCQQHHLQIILEVKSIVGLQKNDNVEIEWLGGPEGRQRVLRLCQVSQRFLDAVIANRLSTQDVIRKMKARLNS</sequence>
<reference evidence="1" key="1">
    <citation type="journal article" date="2020" name="Stud. Mycol.">
        <title>101 Dothideomycetes genomes: a test case for predicting lifestyles and emergence of pathogens.</title>
        <authorList>
            <person name="Haridas S."/>
            <person name="Albert R."/>
            <person name="Binder M."/>
            <person name="Bloem J."/>
            <person name="Labutti K."/>
            <person name="Salamov A."/>
            <person name="Andreopoulos B."/>
            <person name="Baker S."/>
            <person name="Barry K."/>
            <person name="Bills G."/>
            <person name="Bluhm B."/>
            <person name="Cannon C."/>
            <person name="Castanera R."/>
            <person name="Culley D."/>
            <person name="Daum C."/>
            <person name="Ezra D."/>
            <person name="Gonzalez J."/>
            <person name="Henrissat B."/>
            <person name="Kuo A."/>
            <person name="Liang C."/>
            <person name="Lipzen A."/>
            <person name="Lutzoni F."/>
            <person name="Magnuson J."/>
            <person name="Mondo S."/>
            <person name="Nolan M."/>
            <person name="Ohm R."/>
            <person name="Pangilinan J."/>
            <person name="Park H.-J."/>
            <person name="Ramirez L."/>
            <person name="Alfaro M."/>
            <person name="Sun H."/>
            <person name="Tritt A."/>
            <person name="Yoshinaga Y."/>
            <person name="Zwiers L.-H."/>
            <person name="Turgeon B."/>
            <person name="Goodwin S."/>
            <person name="Spatafora J."/>
            <person name="Crous P."/>
            <person name="Grigoriev I."/>
        </authorList>
    </citation>
    <scope>NUCLEOTIDE SEQUENCE</scope>
    <source>
        <strain evidence="1">CBS 207.26</strain>
    </source>
</reference>
<organism evidence="1 2">
    <name type="scientific">Zopfia rhizophila CBS 207.26</name>
    <dbReference type="NCBI Taxonomy" id="1314779"/>
    <lineage>
        <taxon>Eukaryota</taxon>
        <taxon>Fungi</taxon>
        <taxon>Dikarya</taxon>
        <taxon>Ascomycota</taxon>
        <taxon>Pezizomycotina</taxon>
        <taxon>Dothideomycetes</taxon>
        <taxon>Dothideomycetes incertae sedis</taxon>
        <taxon>Zopfiaceae</taxon>
        <taxon>Zopfia</taxon>
    </lineage>
</organism>
<dbReference type="EMBL" id="ML994698">
    <property type="protein sequence ID" value="KAF2176914.1"/>
    <property type="molecule type" value="Genomic_DNA"/>
</dbReference>